<proteinExistence type="inferred from homology"/>
<keyword evidence="3 14" id="KW-0813">Transport</keyword>
<accession>A0AA91DBS7</accession>
<evidence type="ECO:0000256" key="8">
    <source>
        <dbReference type="ARBA" id="ARBA00023004"/>
    </source>
</evidence>
<gene>
    <name evidence="18" type="ORF">A1356_14400</name>
</gene>
<reference evidence="18 19" key="1">
    <citation type="submission" date="2016-03" db="EMBL/GenBank/DDBJ databases">
        <authorList>
            <person name="Heylen K."/>
            <person name="De Vos P."/>
            <person name="Vekeman B."/>
        </authorList>
    </citation>
    <scope>NUCLEOTIDE SEQUENCE [LARGE SCALE GENOMIC DNA]</scope>
    <source>
        <strain evidence="18 19">R-49807</strain>
    </source>
</reference>
<evidence type="ECO:0000256" key="9">
    <source>
        <dbReference type="ARBA" id="ARBA00023065"/>
    </source>
</evidence>
<dbReference type="InterPro" id="IPR036942">
    <property type="entry name" value="Beta-barrel_TonB_sf"/>
</dbReference>
<evidence type="ECO:0000256" key="4">
    <source>
        <dbReference type="ARBA" id="ARBA00022452"/>
    </source>
</evidence>
<keyword evidence="7 16" id="KW-0732">Signal</keyword>
<evidence type="ECO:0000256" key="7">
    <source>
        <dbReference type="ARBA" id="ARBA00022729"/>
    </source>
</evidence>
<evidence type="ECO:0000256" key="5">
    <source>
        <dbReference type="ARBA" id="ARBA00022496"/>
    </source>
</evidence>
<dbReference type="Pfam" id="PF00593">
    <property type="entry name" value="TonB_dep_Rec_b-barrel"/>
    <property type="match status" value="1"/>
</dbReference>
<keyword evidence="4 14" id="KW-1134">Transmembrane beta strand</keyword>
<dbReference type="Gene3D" id="2.40.170.20">
    <property type="entry name" value="TonB-dependent receptor, beta-barrel domain"/>
    <property type="match status" value="1"/>
</dbReference>
<dbReference type="Pfam" id="PF07715">
    <property type="entry name" value="Plug"/>
    <property type="match status" value="1"/>
</dbReference>
<sequence>MKHPAPARRSHFFALAAAGLLAPAVTVAADPATQNFDIPSQALSSALTRFSAATGLQVLYEGDIAERITAPELKGVYSPEQALQKMLRGSGLNYRFSNGNTVTLEKKAVVEPQSAAGVTTLPSVTVTGKAYYDSASADNPGYAVNATSTATKTATPVMDTPMSIQVIPKTVLDDQQAYRIADAVKNVSGVQAPFQLGYDGFVVRGFDLTRLEYRNGVRIPLSNFDLANVQAVEVLKGPSSGLYGRIEPGGMINVVTKKPQAEPRYSLNQRFGSYDYYRTEANATGALNADKSLKYRIDLSYLDTKSFRDRMFNDKIFVAPALTWQASAQTEFNFSMEYSYENRPMDGGFPAIGQRVANLPINRTFDYPGTRDTYEKFIADFNWSHEFNDRWKLRNGVTTFIFNEHWNEISAVGLRADKRTNEYWNWSGPRNTQQHSVFLDLTGHFDLYGTQHEVLAGTDYYILERTNSVSSVFLGTVDIYNPVFPPIDVAAVSGLPHDLNSFRQESWNGVYFQDQITLWDKLQIMGGGRYDWASTGNGNASTNVQDAERELRNIDEDYFSPRTGILYRPLPWLSLYGNYVESVGANNGLTADGSALPSQTAQQYEAGIKTELFDGKLLSTIAFFDLTKQNTLTPDPKFRNVSRAIGEARSRGLEIDVSGQIGDAVSVVGSYAYTDSEITKDTDNAGKRLPNAPLHSGSFWLKYAFQQPTLKGFSVGAGVYTASKRWGDAANSYYDDAYARLDLYAAYKQKIAGATVTTQLNINNVTDTRYYSLNSPSFNLPAEPITALGSVRVEF</sequence>
<dbReference type="GO" id="GO:0015344">
    <property type="term" value="F:siderophore uptake transmembrane transporter activity"/>
    <property type="evidence" value="ECO:0007669"/>
    <property type="project" value="TreeGrafter"/>
</dbReference>
<feature type="domain" description="Secretin/TonB short N-terminal" evidence="17">
    <location>
        <begin position="56"/>
        <end position="107"/>
    </location>
</feature>
<dbReference type="PANTHER" id="PTHR32552">
    <property type="entry name" value="FERRICHROME IRON RECEPTOR-RELATED"/>
    <property type="match status" value="1"/>
</dbReference>
<dbReference type="GO" id="GO:0015891">
    <property type="term" value="P:siderophore transport"/>
    <property type="evidence" value="ECO:0007669"/>
    <property type="project" value="InterPro"/>
</dbReference>
<evidence type="ECO:0000313" key="18">
    <source>
        <dbReference type="EMBL" id="OAI24966.1"/>
    </source>
</evidence>
<dbReference type="EMBL" id="LUUL01000084">
    <property type="protein sequence ID" value="OAI24966.1"/>
    <property type="molecule type" value="Genomic_DNA"/>
</dbReference>
<evidence type="ECO:0000256" key="16">
    <source>
        <dbReference type="SAM" id="SignalP"/>
    </source>
</evidence>
<dbReference type="Gene3D" id="3.55.50.30">
    <property type="match status" value="1"/>
</dbReference>
<evidence type="ECO:0000313" key="19">
    <source>
        <dbReference type="Proteomes" id="UP000077734"/>
    </source>
</evidence>
<evidence type="ECO:0000256" key="14">
    <source>
        <dbReference type="PROSITE-ProRule" id="PRU01360"/>
    </source>
</evidence>
<dbReference type="SMART" id="SM00965">
    <property type="entry name" value="STN"/>
    <property type="match status" value="1"/>
</dbReference>
<protein>
    <recommendedName>
        <fullName evidence="17">Secretin/TonB short N-terminal domain-containing protein</fullName>
    </recommendedName>
</protein>
<comment type="similarity">
    <text evidence="2 14 15">Belongs to the TonB-dependent receptor family.</text>
</comment>
<dbReference type="InterPro" id="IPR010105">
    <property type="entry name" value="TonB_sidphr_rcpt"/>
</dbReference>
<keyword evidence="6 14" id="KW-0812">Transmembrane</keyword>
<dbReference type="FunFam" id="2.40.170.20:FF:000005">
    <property type="entry name" value="TonB-dependent siderophore receptor"/>
    <property type="match status" value="1"/>
</dbReference>
<dbReference type="InterPro" id="IPR012910">
    <property type="entry name" value="Plug_dom"/>
</dbReference>
<dbReference type="Gene3D" id="2.170.130.10">
    <property type="entry name" value="TonB-dependent receptor, plug domain"/>
    <property type="match status" value="1"/>
</dbReference>
<keyword evidence="19" id="KW-1185">Reference proteome</keyword>
<evidence type="ECO:0000256" key="3">
    <source>
        <dbReference type="ARBA" id="ARBA00022448"/>
    </source>
</evidence>
<evidence type="ECO:0000256" key="15">
    <source>
        <dbReference type="RuleBase" id="RU003357"/>
    </source>
</evidence>
<comment type="caution">
    <text evidence="18">The sequence shown here is derived from an EMBL/GenBank/DDBJ whole genome shotgun (WGS) entry which is preliminary data.</text>
</comment>
<dbReference type="FunFam" id="2.170.130.10:FF:000001">
    <property type="entry name" value="Catecholate siderophore TonB-dependent receptor"/>
    <property type="match status" value="1"/>
</dbReference>
<dbReference type="RefSeq" id="WP_064027915.1">
    <property type="nucleotide sequence ID" value="NZ_LUUL01000084.1"/>
</dbReference>
<name>A0AA91DBS7_9GAMM</name>
<dbReference type="InterPro" id="IPR039426">
    <property type="entry name" value="TonB-dep_rcpt-like"/>
</dbReference>
<dbReference type="Proteomes" id="UP000077734">
    <property type="component" value="Unassembled WGS sequence"/>
</dbReference>
<evidence type="ECO:0000256" key="10">
    <source>
        <dbReference type="ARBA" id="ARBA00023077"/>
    </source>
</evidence>
<evidence type="ECO:0000256" key="12">
    <source>
        <dbReference type="ARBA" id="ARBA00023170"/>
    </source>
</evidence>
<keyword evidence="12" id="KW-0675">Receptor</keyword>
<keyword evidence="10 15" id="KW-0798">TonB box</keyword>
<dbReference type="Pfam" id="PF07660">
    <property type="entry name" value="STN"/>
    <property type="match status" value="1"/>
</dbReference>
<dbReference type="SUPFAM" id="SSF56935">
    <property type="entry name" value="Porins"/>
    <property type="match status" value="1"/>
</dbReference>
<keyword evidence="9" id="KW-0406">Ion transport</keyword>
<feature type="signal peptide" evidence="16">
    <location>
        <begin position="1"/>
        <end position="28"/>
    </location>
</feature>
<evidence type="ECO:0000256" key="2">
    <source>
        <dbReference type="ARBA" id="ARBA00009810"/>
    </source>
</evidence>
<feature type="chain" id="PRO_5041675161" description="Secretin/TonB short N-terminal domain-containing protein" evidence="16">
    <location>
        <begin position="29"/>
        <end position="795"/>
    </location>
</feature>
<comment type="subcellular location">
    <subcellularLocation>
        <location evidence="1 14">Cell outer membrane</location>
        <topology evidence="1 14">Multi-pass membrane protein</topology>
    </subcellularLocation>
</comment>
<evidence type="ECO:0000256" key="11">
    <source>
        <dbReference type="ARBA" id="ARBA00023136"/>
    </source>
</evidence>
<evidence type="ECO:0000259" key="17">
    <source>
        <dbReference type="SMART" id="SM00965"/>
    </source>
</evidence>
<dbReference type="CDD" id="cd01347">
    <property type="entry name" value="ligand_gated_channel"/>
    <property type="match status" value="1"/>
</dbReference>
<dbReference type="GO" id="GO:0009279">
    <property type="term" value="C:cell outer membrane"/>
    <property type="evidence" value="ECO:0007669"/>
    <property type="project" value="UniProtKB-SubCell"/>
</dbReference>
<keyword evidence="5" id="KW-0410">Iron transport</keyword>
<evidence type="ECO:0000256" key="1">
    <source>
        <dbReference type="ARBA" id="ARBA00004571"/>
    </source>
</evidence>
<dbReference type="PROSITE" id="PS52016">
    <property type="entry name" value="TONB_DEPENDENT_REC_3"/>
    <property type="match status" value="1"/>
</dbReference>
<keyword evidence="8" id="KW-0408">Iron</keyword>
<dbReference type="InterPro" id="IPR037066">
    <property type="entry name" value="Plug_dom_sf"/>
</dbReference>
<keyword evidence="11 14" id="KW-0472">Membrane</keyword>
<dbReference type="GO" id="GO:0038023">
    <property type="term" value="F:signaling receptor activity"/>
    <property type="evidence" value="ECO:0007669"/>
    <property type="project" value="InterPro"/>
</dbReference>
<dbReference type="NCBIfam" id="TIGR01783">
    <property type="entry name" value="TonB-siderophor"/>
    <property type="match status" value="1"/>
</dbReference>
<organism evidence="18 19">
    <name type="scientific">Methylomonas koyamae</name>
    <dbReference type="NCBI Taxonomy" id="702114"/>
    <lineage>
        <taxon>Bacteria</taxon>
        <taxon>Pseudomonadati</taxon>
        <taxon>Pseudomonadota</taxon>
        <taxon>Gammaproteobacteria</taxon>
        <taxon>Methylococcales</taxon>
        <taxon>Methylococcaceae</taxon>
        <taxon>Methylomonas</taxon>
    </lineage>
</organism>
<evidence type="ECO:0000256" key="13">
    <source>
        <dbReference type="ARBA" id="ARBA00023237"/>
    </source>
</evidence>
<dbReference type="InterPro" id="IPR011662">
    <property type="entry name" value="Secretin/TonB_short_N"/>
</dbReference>
<evidence type="ECO:0000256" key="6">
    <source>
        <dbReference type="ARBA" id="ARBA00022692"/>
    </source>
</evidence>
<dbReference type="PANTHER" id="PTHR32552:SF68">
    <property type="entry name" value="FERRICHROME OUTER MEMBRANE TRANSPORTER_PHAGE RECEPTOR"/>
    <property type="match status" value="1"/>
</dbReference>
<keyword evidence="13 14" id="KW-0998">Cell outer membrane</keyword>
<dbReference type="InterPro" id="IPR000531">
    <property type="entry name" value="Beta-barrel_TonB"/>
</dbReference>
<dbReference type="AlphaFoldDB" id="A0AA91DBS7"/>